<gene>
    <name evidence="2" type="ORF">GQ55_1G099200</name>
</gene>
<reference evidence="2 3" key="1">
    <citation type="submission" date="2018-04" db="EMBL/GenBank/DDBJ databases">
        <title>WGS assembly of Panicum hallii var. hallii HAL2.</title>
        <authorList>
            <person name="Lovell J."/>
            <person name="Jenkins J."/>
            <person name="Lowry D."/>
            <person name="Mamidi S."/>
            <person name="Sreedasyam A."/>
            <person name="Weng X."/>
            <person name="Barry K."/>
            <person name="Bonette J."/>
            <person name="Campitelli B."/>
            <person name="Daum C."/>
            <person name="Gordon S."/>
            <person name="Gould B."/>
            <person name="Lipzen A."/>
            <person name="MacQueen A."/>
            <person name="Palacio-Mejia J."/>
            <person name="Plott C."/>
            <person name="Shakirov E."/>
            <person name="Shu S."/>
            <person name="Yoshinaga Y."/>
            <person name="Zane M."/>
            <person name="Rokhsar D."/>
            <person name="Grimwood J."/>
            <person name="Schmutz J."/>
            <person name="Juenger T."/>
        </authorList>
    </citation>
    <scope>NUCLEOTIDE SEQUENCE [LARGE SCALE GENOMIC DNA]</scope>
    <source>
        <strain evidence="3">cv. HAL2</strain>
    </source>
</reference>
<evidence type="ECO:0000256" key="1">
    <source>
        <dbReference type="SAM" id="MobiDB-lite"/>
    </source>
</evidence>
<dbReference type="EMBL" id="CM009749">
    <property type="protein sequence ID" value="PUZ74850.1"/>
    <property type="molecule type" value="Genomic_DNA"/>
</dbReference>
<organism evidence="2 3">
    <name type="scientific">Panicum hallii var. hallii</name>
    <dbReference type="NCBI Taxonomy" id="1504633"/>
    <lineage>
        <taxon>Eukaryota</taxon>
        <taxon>Viridiplantae</taxon>
        <taxon>Streptophyta</taxon>
        <taxon>Embryophyta</taxon>
        <taxon>Tracheophyta</taxon>
        <taxon>Spermatophyta</taxon>
        <taxon>Magnoliopsida</taxon>
        <taxon>Liliopsida</taxon>
        <taxon>Poales</taxon>
        <taxon>Poaceae</taxon>
        <taxon>PACMAD clade</taxon>
        <taxon>Panicoideae</taxon>
        <taxon>Panicodae</taxon>
        <taxon>Paniceae</taxon>
        <taxon>Panicinae</taxon>
        <taxon>Panicum</taxon>
        <taxon>Panicum sect. Panicum</taxon>
    </lineage>
</organism>
<name>A0A2T7F448_9POAL</name>
<dbReference type="AlphaFoldDB" id="A0A2T7F448"/>
<protein>
    <submittedName>
        <fullName evidence="2">Uncharacterized protein</fullName>
    </submittedName>
</protein>
<dbReference type="Proteomes" id="UP000244336">
    <property type="component" value="Chromosome 1"/>
</dbReference>
<feature type="compositionally biased region" description="Low complexity" evidence="1">
    <location>
        <begin position="44"/>
        <end position="54"/>
    </location>
</feature>
<proteinExistence type="predicted"/>
<sequence length="139" mass="14738">MRSSCKILVAYIGQPAKAPDQRIKSARPARTRNFVSHPLASRKPAAAAVVAVDIPAPPQSTSPSSRQSPPPHAAHGEVARGPDPNGPTTVPPLLQRRLGDAWQHSNVSTLWPPPSPLDSTNQHHCLPAGYASMPCLVSK</sequence>
<evidence type="ECO:0000313" key="3">
    <source>
        <dbReference type="Proteomes" id="UP000244336"/>
    </source>
</evidence>
<accession>A0A2T7F448</accession>
<keyword evidence="3" id="KW-1185">Reference proteome</keyword>
<dbReference type="Gramene" id="PUZ74850">
    <property type="protein sequence ID" value="PUZ74850"/>
    <property type="gene ID" value="GQ55_1G099200"/>
</dbReference>
<evidence type="ECO:0000313" key="2">
    <source>
        <dbReference type="EMBL" id="PUZ74850.1"/>
    </source>
</evidence>
<feature type="region of interest" description="Disordered" evidence="1">
    <location>
        <begin position="16"/>
        <end position="115"/>
    </location>
</feature>